<evidence type="ECO:0000256" key="2">
    <source>
        <dbReference type="ARBA" id="ARBA00004173"/>
    </source>
</evidence>
<evidence type="ECO:0000256" key="10">
    <source>
        <dbReference type="ARBA" id="ARBA00024871"/>
    </source>
</evidence>
<reference evidence="13 14" key="1">
    <citation type="journal article" date="2021" name="J. Hered.">
        <title>A chromosome-level genome assembly of the parasitoid wasp, Cotesia glomerata (Hymenoptera: Braconidae).</title>
        <authorList>
            <person name="Pinto B.J."/>
            <person name="Weis J.J."/>
            <person name="Gamble T."/>
            <person name="Ode P.J."/>
            <person name="Paul R."/>
            <person name="Zaspel J.M."/>
        </authorList>
    </citation>
    <scope>NUCLEOTIDE SEQUENCE [LARGE SCALE GENOMIC DNA]</scope>
    <source>
        <strain evidence="13">CgM1</strain>
    </source>
</reference>
<keyword evidence="14" id="KW-1185">Reference proteome</keyword>
<comment type="function">
    <text evidence="10">Hydrolyzes 3-hydroxyisobutyryl-CoA (HIBYL-CoA), a saline catabolite. Has high activity toward isobutyryl-CoA. Could be an isobutyryl-CoA dehydrogenase that functions in valine catabolism. Also hydrolyzes 3-hydroxypropanoyl-CoA.</text>
</comment>
<evidence type="ECO:0000313" key="13">
    <source>
        <dbReference type="EMBL" id="KAH0555063.1"/>
    </source>
</evidence>
<evidence type="ECO:0000313" key="14">
    <source>
        <dbReference type="Proteomes" id="UP000826195"/>
    </source>
</evidence>
<evidence type="ECO:0000256" key="3">
    <source>
        <dbReference type="ARBA" id="ARBA00005109"/>
    </source>
</evidence>
<dbReference type="AlphaFoldDB" id="A0AAV7IM46"/>
<dbReference type="PANTHER" id="PTHR43176:SF3">
    <property type="entry name" value="3-HYDROXYISOBUTYRYL-COA HYDROLASE, MITOCHONDRIAL"/>
    <property type="match status" value="1"/>
</dbReference>
<name>A0AAV7IM46_COTGL</name>
<protein>
    <recommendedName>
        <fullName evidence="6">3-hydroxyisobutyryl-CoA hydrolase, mitochondrial</fullName>
        <ecNumber evidence="5">3.1.2.4</ecNumber>
    </recommendedName>
    <alternativeName>
        <fullName evidence="11">3-hydroxyisobutyryl-coenzyme A hydrolase</fullName>
    </alternativeName>
</protein>
<accession>A0AAV7IM46</accession>
<proteinExistence type="inferred from homology"/>
<dbReference type="CDD" id="cd06558">
    <property type="entry name" value="crotonase-like"/>
    <property type="match status" value="1"/>
</dbReference>
<dbReference type="SUPFAM" id="SSF52096">
    <property type="entry name" value="ClpP/crotonase"/>
    <property type="match status" value="1"/>
</dbReference>
<evidence type="ECO:0000256" key="8">
    <source>
        <dbReference type="ARBA" id="ARBA00022801"/>
    </source>
</evidence>
<evidence type="ECO:0000256" key="1">
    <source>
        <dbReference type="ARBA" id="ARBA00001709"/>
    </source>
</evidence>
<comment type="pathway">
    <text evidence="3">Amino-acid degradation; L-valine degradation.</text>
</comment>
<comment type="subcellular location">
    <subcellularLocation>
        <location evidence="2">Mitochondrion</location>
    </subcellularLocation>
</comment>
<evidence type="ECO:0000256" key="4">
    <source>
        <dbReference type="ARBA" id="ARBA00005254"/>
    </source>
</evidence>
<evidence type="ECO:0000256" key="7">
    <source>
        <dbReference type="ARBA" id="ARBA00022456"/>
    </source>
</evidence>
<dbReference type="InterPro" id="IPR029045">
    <property type="entry name" value="ClpP/crotonase-like_dom_sf"/>
</dbReference>
<dbReference type="FunFam" id="3.90.226.10:FF:000026">
    <property type="entry name" value="3-hydroxyisobutyryl-CoA hydrolase, mitochondrial"/>
    <property type="match status" value="1"/>
</dbReference>
<dbReference type="Pfam" id="PF16113">
    <property type="entry name" value="ECH_2"/>
    <property type="match status" value="1"/>
</dbReference>
<dbReference type="Proteomes" id="UP000826195">
    <property type="component" value="Unassembled WGS sequence"/>
</dbReference>
<keyword evidence="8" id="KW-0378">Hydrolase</keyword>
<keyword evidence="7" id="KW-0101">Branched-chain amino acid catabolism</keyword>
<keyword evidence="9" id="KW-0496">Mitochondrion</keyword>
<dbReference type="PANTHER" id="PTHR43176">
    <property type="entry name" value="3-HYDROXYISOBUTYRYL-COA HYDROLASE-RELATED"/>
    <property type="match status" value="1"/>
</dbReference>
<evidence type="ECO:0000256" key="9">
    <source>
        <dbReference type="ARBA" id="ARBA00023128"/>
    </source>
</evidence>
<gene>
    <name evidence="13" type="ORF">KQX54_015024</name>
</gene>
<dbReference type="InterPro" id="IPR032259">
    <property type="entry name" value="HIBYL-CoA-H"/>
</dbReference>
<comment type="catalytic activity">
    <reaction evidence="1">
        <text>3-hydroxy-2-methylpropanoyl-CoA + H2O = 3-hydroxy-2-methylpropanoate + CoA + H(+)</text>
        <dbReference type="Rhea" id="RHEA:20888"/>
        <dbReference type="ChEBI" id="CHEBI:11805"/>
        <dbReference type="ChEBI" id="CHEBI:15377"/>
        <dbReference type="ChEBI" id="CHEBI:15378"/>
        <dbReference type="ChEBI" id="CHEBI:57287"/>
        <dbReference type="ChEBI" id="CHEBI:57340"/>
        <dbReference type="EC" id="3.1.2.4"/>
    </reaction>
</comment>
<feature type="domain" description="Enoyl-CoA hydratase/isomerase" evidence="12">
    <location>
        <begin position="59"/>
        <end position="382"/>
    </location>
</feature>
<dbReference type="EMBL" id="JAHXZJ010001119">
    <property type="protein sequence ID" value="KAH0555063.1"/>
    <property type="molecule type" value="Genomic_DNA"/>
</dbReference>
<evidence type="ECO:0000256" key="11">
    <source>
        <dbReference type="ARBA" id="ARBA00031181"/>
    </source>
</evidence>
<evidence type="ECO:0000259" key="12">
    <source>
        <dbReference type="Pfam" id="PF16113"/>
    </source>
</evidence>
<evidence type="ECO:0000256" key="6">
    <source>
        <dbReference type="ARBA" id="ARBA00016714"/>
    </source>
</evidence>
<dbReference type="InterPro" id="IPR045004">
    <property type="entry name" value="ECH_dom"/>
</dbReference>
<evidence type="ECO:0000256" key="5">
    <source>
        <dbReference type="ARBA" id="ARBA00011915"/>
    </source>
</evidence>
<organism evidence="13 14">
    <name type="scientific">Cotesia glomerata</name>
    <name type="common">Lepidopteran parasitic wasp</name>
    <name type="synonym">Apanteles glomeratus</name>
    <dbReference type="NCBI Taxonomy" id="32391"/>
    <lineage>
        <taxon>Eukaryota</taxon>
        <taxon>Metazoa</taxon>
        <taxon>Ecdysozoa</taxon>
        <taxon>Arthropoda</taxon>
        <taxon>Hexapoda</taxon>
        <taxon>Insecta</taxon>
        <taxon>Pterygota</taxon>
        <taxon>Neoptera</taxon>
        <taxon>Endopterygota</taxon>
        <taxon>Hymenoptera</taxon>
        <taxon>Apocrita</taxon>
        <taxon>Ichneumonoidea</taxon>
        <taxon>Braconidae</taxon>
        <taxon>Microgastrinae</taxon>
        <taxon>Cotesia</taxon>
    </lineage>
</organism>
<comment type="caution">
    <text evidence="13">The sequence shown here is derived from an EMBL/GenBank/DDBJ whole genome shotgun (WGS) entry which is preliminary data.</text>
</comment>
<dbReference type="GO" id="GO:0003860">
    <property type="term" value="F:3-hydroxyisobutyryl-CoA hydrolase activity"/>
    <property type="evidence" value="ECO:0007669"/>
    <property type="project" value="UniProtKB-EC"/>
</dbReference>
<dbReference type="GO" id="GO:0005739">
    <property type="term" value="C:mitochondrion"/>
    <property type="evidence" value="ECO:0007669"/>
    <property type="project" value="UniProtKB-SubCell"/>
</dbReference>
<sequence>MLQKLITPYLGTLFKQTMKHANKKPSLLPNNYGSKIIKKKYCTSMINDDVLFKEINGKGIVVLNRPKQLNALNLSMVKKIYPKLKKWEDNKSLVIVKGAGSKAFCAGGDVKYLTVALNEPEGHKTGHDFFRAEYSLNHLIGTYEKPYVAIMSGITMGGGVGLSVHGKYRIATESTVFAMPETAIGLFPDVGGTYFLPRLKGKLGLYLGLTGQRLKGEDVKHAGIATHYVPLSKLEDLEQVLLESDAEDIDKVLESFESSADTEFSLDEFLPRIDQCFSADTVEGIIDNLKADSSEWSKIVLESLQKMSPSSLKITKEALDRGKNLSFEECLKMEFRLVWRACDRSSDFYEGVRALLVDKDLNPKWNPPSLAEVTDKYVKSKFKALVLKDELELR</sequence>
<dbReference type="NCBIfam" id="NF004127">
    <property type="entry name" value="PRK05617.1"/>
    <property type="match status" value="1"/>
</dbReference>
<comment type="similarity">
    <text evidence="4">Belongs to the enoyl-CoA hydratase/isomerase family.</text>
</comment>
<dbReference type="EC" id="3.1.2.4" evidence="5"/>
<dbReference type="Gene3D" id="3.90.226.10">
    <property type="entry name" value="2-enoyl-CoA Hydratase, Chain A, domain 1"/>
    <property type="match status" value="1"/>
</dbReference>
<dbReference type="GO" id="GO:0006574">
    <property type="term" value="P:L-valine catabolic process"/>
    <property type="evidence" value="ECO:0007669"/>
    <property type="project" value="TreeGrafter"/>
</dbReference>